<keyword evidence="2" id="KW-1185">Reference proteome</keyword>
<evidence type="ECO:0008006" key="3">
    <source>
        <dbReference type="Google" id="ProtNLM"/>
    </source>
</evidence>
<name>A0ABS2L4I7_9MICO</name>
<dbReference type="Gene3D" id="3.40.50.1820">
    <property type="entry name" value="alpha/beta hydrolase"/>
    <property type="match status" value="1"/>
</dbReference>
<dbReference type="RefSeq" id="WP_205108399.1">
    <property type="nucleotide sequence ID" value="NZ_BAAAHT010000013.1"/>
</dbReference>
<dbReference type="EMBL" id="JAFBBU010000001">
    <property type="protein sequence ID" value="MBM7472005.1"/>
    <property type="molecule type" value="Genomic_DNA"/>
</dbReference>
<protein>
    <recommendedName>
        <fullName evidence="3">Alpha/beta hydrolase</fullName>
    </recommendedName>
</protein>
<evidence type="ECO:0000313" key="2">
    <source>
        <dbReference type="Proteomes" id="UP000776164"/>
    </source>
</evidence>
<gene>
    <name evidence="1" type="ORF">JOE66_001639</name>
</gene>
<evidence type="ECO:0000313" key="1">
    <source>
        <dbReference type="EMBL" id="MBM7472005.1"/>
    </source>
</evidence>
<sequence>MSAALQPEPRPGLRRWAVTHFSPVRRHYASDRVKGLKMRDSALGAPFEHVSLRWYSPSLAPGAHGPIPVVLYFADSSELRWHGARTGAWLASRLCRRLSLTVVVVHTGESAGDAKEAAFRALEQCASEAPSALLAVVGTGDGAALAARTAMRARDSLEGGAPQLARQALISPDFALLIGPPATAEAEVVSLVARLSELPPTLLQRDAVSGTPDPREDLPELLREAAVAVRVIDYRPESLLWAEFPRAVGYSAGAADDLEAFLRRGLLDNGFDIVPAWNLH</sequence>
<dbReference type="SUPFAM" id="SSF53474">
    <property type="entry name" value="alpha/beta-Hydrolases"/>
    <property type="match status" value="1"/>
</dbReference>
<dbReference type="InterPro" id="IPR029058">
    <property type="entry name" value="AB_hydrolase_fold"/>
</dbReference>
<proteinExistence type="predicted"/>
<organism evidence="1 2">
    <name type="scientific">Subtercola frigoramans</name>
    <dbReference type="NCBI Taxonomy" id="120298"/>
    <lineage>
        <taxon>Bacteria</taxon>
        <taxon>Bacillati</taxon>
        <taxon>Actinomycetota</taxon>
        <taxon>Actinomycetes</taxon>
        <taxon>Micrococcales</taxon>
        <taxon>Microbacteriaceae</taxon>
        <taxon>Subtercola</taxon>
    </lineage>
</organism>
<comment type="caution">
    <text evidence="1">The sequence shown here is derived from an EMBL/GenBank/DDBJ whole genome shotgun (WGS) entry which is preliminary data.</text>
</comment>
<dbReference type="Proteomes" id="UP000776164">
    <property type="component" value="Unassembled WGS sequence"/>
</dbReference>
<accession>A0ABS2L4I7</accession>
<reference evidence="1 2" key="1">
    <citation type="submission" date="2021-01" db="EMBL/GenBank/DDBJ databases">
        <title>Sequencing the genomes of 1000 actinobacteria strains.</title>
        <authorList>
            <person name="Klenk H.-P."/>
        </authorList>
    </citation>
    <scope>NUCLEOTIDE SEQUENCE [LARGE SCALE GENOMIC DNA]</scope>
    <source>
        <strain evidence="1 2">DSM 13057</strain>
    </source>
</reference>